<gene>
    <name evidence="5" type="ORF">ACFOOG_05795</name>
</gene>
<name>A0ABV7ZX39_9GAMM</name>
<dbReference type="CDD" id="cd00913">
    <property type="entry name" value="PCD_DCoH_subfamily_a"/>
    <property type="match status" value="1"/>
</dbReference>
<sequence length="114" mass="12834">MTTETLHAQACEACRADAPQVSDAELAELIKQIPDWTPVVQDGVMQLQREFTFRNFRLALEFTNKVGALAEEEGHHPGILTEWGKVTVTWWTHAINGLHRNDFICAAKTDMLLS</sequence>
<dbReference type="SUPFAM" id="SSF55248">
    <property type="entry name" value="PCD-like"/>
    <property type="match status" value="1"/>
</dbReference>
<accession>A0ABV7ZX39</accession>
<proteinExistence type="inferred from homology"/>
<dbReference type="Gene3D" id="3.30.1360.20">
    <property type="entry name" value="Transcriptional coactivator/pterin dehydratase"/>
    <property type="match status" value="1"/>
</dbReference>
<evidence type="ECO:0000256" key="1">
    <source>
        <dbReference type="ARBA" id="ARBA00001554"/>
    </source>
</evidence>
<comment type="caution">
    <text evidence="5">The sequence shown here is derived from an EMBL/GenBank/DDBJ whole genome shotgun (WGS) entry which is preliminary data.</text>
</comment>
<dbReference type="Pfam" id="PF01329">
    <property type="entry name" value="Pterin_4a"/>
    <property type="match status" value="1"/>
</dbReference>
<dbReference type="PANTHER" id="PTHR42805:SF1">
    <property type="entry name" value="PTERIN-4-ALPHA-CARBINOLAMINE DEHYDRATASE-RELATED"/>
    <property type="match status" value="1"/>
</dbReference>
<reference evidence="6" key="1">
    <citation type="journal article" date="2019" name="Int. J. Syst. Evol. Microbiol.">
        <title>The Global Catalogue of Microorganisms (GCM) 10K type strain sequencing project: providing services to taxonomists for standard genome sequencing and annotation.</title>
        <authorList>
            <consortium name="The Broad Institute Genomics Platform"/>
            <consortium name="The Broad Institute Genome Sequencing Center for Infectious Disease"/>
            <person name="Wu L."/>
            <person name="Ma J."/>
        </authorList>
    </citation>
    <scope>NUCLEOTIDE SEQUENCE [LARGE SCALE GENOMIC DNA]</scope>
    <source>
        <strain evidence="6">IBRC 10765</strain>
    </source>
</reference>
<dbReference type="RefSeq" id="WP_380694383.1">
    <property type="nucleotide sequence ID" value="NZ_JBHRYR010000002.1"/>
</dbReference>
<dbReference type="HAMAP" id="MF_00434">
    <property type="entry name" value="Pterin_4_alpha"/>
    <property type="match status" value="1"/>
</dbReference>
<dbReference type="PANTHER" id="PTHR42805">
    <property type="entry name" value="PTERIN-4-ALPHA-CARBINOLAMINE DEHYDRATASE-RELATED"/>
    <property type="match status" value="1"/>
</dbReference>
<keyword evidence="6" id="KW-1185">Reference proteome</keyword>
<evidence type="ECO:0000256" key="4">
    <source>
        <dbReference type="HAMAP-Rule" id="MF_00434"/>
    </source>
</evidence>
<dbReference type="EC" id="4.2.1.96" evidence="4"/>
<dbReference type="Proteomes" id="UP001595617">
    <property type="component" value="Unassembled WGS sequence"/>
</dbReference>
<dbReference type="NCBIfam" id="NF002016">
    <property type="entry name" value="PRK00823.1-1"/>
    <property type="match status" value="1"/>
</dbReference>
<dbReference type="GO" id="GO:0008124">
    <property type="term" value="F:4-alpha-hydroxytetrahydrobiopterin dehydratase activity"/>
    <property type="evidence" value="ECO:0007669"/>
    <property type="project" value="UniProtKB-EC"/>
</dbReference>
<comment type="similarity">
    <text evidence="2 4">Belongs to the pterin-4-alpha-carbinolamine dehydratase family.</text>
</comment>
<evidence type="ECO:0000313" key="5">
    <source>
        <dbReference type="EMBL" id="MFC3852343.1"/>
    </source>
</evidence>
<dbReference type="InterPro" id="IPR050376">
    <property type="entry name" value="Pterin-4-alpha-carb_dehyd"/>
</dbReference>
<dbReference type="EMBL" id="JBHRYR010000002">
    <property type="protein sequence ID" value="MFC3852343.1"/>
    <property type="molecule type" value="Genomic_DNA"/>
</dbReference>
<protein>
    <recommendedName>
        <fullName evidence="4">Putative pterin-4-alpha-carbinolamine dehydratase</fullName>
        <shortName evidence="4">PHS</shortName>
        <ecNumber evidence="4">4.2.1.96</ecNumber>
    </recommendedName>
    <alternativeName>
        <fullName evidence="4">4-alpha-hydroxy-tetrahydropterin dehydratase</fullName>
    </alternativeName>
    <alternativeName>
        <fullName evidence="4">Pterin carbinolamine dehydratase</fullName>
        <shortName evidence="4">PCD</shortName>
    </alternativeName>
</protein>
<keyword evidence="3 4" id="KW-0456">Lyase</keyword>
<organism evidence="5 6">
    <name type="scientific">Saccharospirillum mangrovi</name>
    <dbReference type="NCBI Taxonomy" id="2161747"/>
    <lineage>
        <taxon>Bacteria</taxon>
        <taxon>Pseudomonadati</taxon>
        <taxon>Pseudomonadota</taxon>
        <taxon>Gammaproteobacteria</taxon>
        <taxon>Oceanospirillales</taxon>
        <taxon>Saccharospirillaceae</taxon>
        <taxon>Saccharospirillum</taxon>
    </lineage>
</organism>
<evidence type="ECO:0000256" key="2">
    <source>
        <dbReference type="ARBA" id="ARBA00006472"/>
    </source>
</evidence>
<evidence type="ECO:0000313" key="6">
    <source>
        <dbReference type="Proteomes" id="UP001595617"/>
    </source>
</evidence>
<comment type="catalytic activity">
    <reaction evidence="1 4">
        <text>(4aS,6R)-4a-hydroxy-L-erythro-5,6,7,8-tetrahydrobiopterin = (6R)-L-erythro-6,7-dihydrobiopterin + H2O</text>
        <dbReference type="Rhea" id="RHEA:11920"/>
        <dbReference type="ChEBI" id="CHEBI:15377"/>
        <dbReference type="ChEBI" id="CHEBI:15642"/>
        <dbReference type="ChEBI" id="CHEBI:43120"/>
        <dbReference type="EC" id="4.2.1.96"/>
    </reaction>
</comment>
<dbReference type="InterPro" id="IPR001533">
    <property type="entry name" value="Pterin_deHydtase"/>
</dbReference>
<dbReference type="InterPro" id="IPR036428">
    <property type="entry name" value="PCD_sf"/>
</dbReference>
<evidence type="ECO:0000256" key="3">
    <source>
        <dbReference type="ARBA" id="ARBA00023239"/>
    </source>
</evidence>